<evidence type="ECO:0000259" key="10">
    <source>
        <dbReference type="Pfam" id="PF03895"/>
    </source>
</evidence>
<keyword evidence="13" id="KW-1185">Reference proteome</keyword>
<evidence type="ECO:0000256" key="4">
    <source>
        <dbReference type="ARBA" id="ARBA00022452"/>
    </source>
</evidence>
<evidence type="ECO:0000256" key="8">
    <source>
        <dbReference type="ARBA" id="ARBA00023136"/>
    </source>
</evidence>
<evidence type="ECO:0000313" key="12">
    <source>
        <dbReference type="EMBL" id="KRS13827.1"/>
    </source>
</evidence>
<dbReference type="InterPro" id="IPR005594">
    <property type="entry name" value="YadA_C"/>
</dbReference>
<organism evidence="12 13">
    <name type="scientific">Roseovarius atlanticus</name>
    <dbReference type="NCBI Taxonomy" id="1641875"/>
    <lineage>
        <taxon>Bacteria</taxon>
        <taxon>Pseudomonadati</taxon>
        <taxon>Pseudomonadota</taxon>
        <taxon>Alphaproteobacteria</taxon>
        <taxon>Rhodobacterales</taxon>
        <taxon>Roseobacteraceae</taxon>
        <taxon>Roseovarius</taxon>
    </lineage>
</organism>
<dbReference type="Pfam" id="PF03895">
    <property type="entry name" value="YadA_anchor"/>
    <property type="match status" value="1"/>
</dbReference>
<evidence type="ECO:0000256" key="3">
    <source>
        <dbReference type="ARBA" id="ARBA00022448"/>
    </source>
</evidence>
<dbReference type="OrthoDB" id="6656789at2"/>
<keyword evidence="4" id="KW-1134">Transmembrane beta strand</keyword>
<dbReference type="PATRIC" id="fig|1641875.4.peg.2905"/>
<dbReference type="Pfam" id="PF05658">
    <property type="entry name" value="YadA_head"/>
    <property type="match status" value="2"/>
</dbReference>
<keyword evidence="7" id="KW-0653">Protein transport</keyword>
<evidence type="ECO:0000256" key="7">
    <source>
        <dbReference type="ARBA" id="ARBA00022927"/>
    </source>
</evidence>
<accession>A0A0T5NY46</accession>
<evidence type="ECO:0000256" key="2">
    <source>
        <dbReference type="ARBA" id="ARBA00004442"/>
    </source>
</evidence>
<evidence type="ECO:0008006" key="14">
    <source>
        <dbReference type="Google" id="ProtNLM"/>
    </source>
</evidence>
<comment type="subcellular location">
    <subcellularLocation>
        <location evidence="2">Cell outer membrane</location>
    </subcellularLocation>
    <subcellularLocation>
        <location evidence="1">Cell surface</location>
    </subcellularLocation>
</comment>
<dbReference type="GO" id="GO:0009986">
    <property type="term" value="C:cell surface"/>
    <property type="evidence" value="ECO:0007669"/>
    <property type="project" value="UniProtKB-SubCell"/>
</dbReference>
<sequence length="215" mass="21353">MATAERAQAFGHLASASGVRSTAVGEGAVASGERSLSFGNLAAATATNSVAIGDGAQATNANQFVLGNAQNTYTTPGINSAESTAAQGAVVGYLTTDAAGNLAVDNSALPTAALTSAVQANTGSIAANSRGIASNARGIENNKEGIAMAMALDAPYVPSDRTFALSTGVGAFEGKTAFALNMGFRASDSVQFDAGLAHGFDNNQTGGRVGVTWAW</sequence>
<dbReference type="Gene3D" id="3.30.1300.30">
    <property type="entry name" value="GSPII I/J protein-like"/>
    <property type="match status" value="1"/>
</dbReference>
<evidence type="ECO:0000259" key="11">
    <source>
        <dbReference type="Pfam" id="PF05658"/>
    </source>
</evidence>
<keyword evidence="6" id="KW-0732">Signal</keyword>
<dbReference type="SUPFAM" id="SSF101967">
    <property type="entry name" value="Adhesin YadA, collagen-binding domain"/>
    <property type="match status" value="1"/>
</dbReference>
<dbReference type="GO" id="GO:0015031">
    <property type="term" value="P:protein transport"/>
    <property type="evidence" value="ECO:0007669"/>
    <property type="project" value="UniProtKB-KW"/>
</dbReference>
<dbReference type="GO" id="GO:0009279">
    <property type="term" value="C:cell outer membrane"/>
    <property type="evidence" value="ECO:0007669"/>
    <property type="project" value="UniProtKB-SubCell"/>
</dbReference>
<gene>
    <name evidence="12" type="ORF">XM53_04465</name>
</gene>
<feature type="domain" description="Trimeric autotransporter adhesin YadA-like head" evidence="11">
    <location>
        <begin position="16"/>
        <end position="41"/>
    </location>
</feature>
<dbReference type="SUPFAM" id="SSF54523">
    <property type="entry name" value="Pili subunits"/>
    <property type="match status" value="1"/>
</dbReference>
<keyword evidence="3" id="KW-0813">Transport</keyword>
<comment type="caution">
    <text evidence="12">The sequence shown here is derived from an EMBL/GenBank/DDBJ whole genome shotgun (WGS) entry which is preliminary data.</text>
</comment>
<proteinExistence type="predicted"/>
<protein>
    <recommendedName>
        <fullName evidence="14">Trimeric autotransporter adhesin YadA-like C-terminal membrane anchor domain-containing protein</fullName>
    </recommendedName>
</protein>
<feature type="domain" description="Trimeric autotransporter adhesin YadA-like head" evidence="11">
    <location>
        <begin position="44"/>
        <end position="62"/>
    </location>
</feature>
<evidence type="ECO:0000256" key="5">
    <source>
        <dbReference type="ARBA" id="ARBA00022692"/>
    </source>
</evidence>
<dbReference type="Gene3D" id="2.150.10.10">
    <property type="entry name" value="Serralysin-like metalloprotease, C-terminal"/>
    <property type="match status" value="1"/>
</dbReference>
<feature type="domain" description="Trimeric autotransporter adhesin YadA-like C-terminal membrane anchor" evidence="10">
    <location>
        <begin position="155"/>
        <end position="215"/>
    </location>
</feature>
<evidence type="ECO:0000256" key="6">
    <source>
        <dbReference type="ARBA" id="ARBA00022729"/>
    </source>
</evidence>
<keyword evidence="9" id="KW-0998">Cell outer membrane</keyword>
<keyword evidence="8" id="KW-0472">Membrane</keyword>
<dbReference type="AlphaFoldDB" id="A0A0T5NY46"/>
<dbReference type="EMBL" id="LAXJ01000003">
    <property type="protein sequence ID" value="KRS13827.1"/>
    <property type="molecule type" value="Genomic_DNA"/>
</dbReference>
<keyword evidence="5" id="KW-0812">Transmembrane</keyword>
<dbReference type="InterPro" id="IPR008640">
    <property type="entry name" value="Adhesin_Head_dom"/>
</dbReference>
<evidence type="ECO:0000256" key="9">
    <source>
        <dbReference type="ARBA" id="ARBA00023237"/>
    </source>
</evidence>
<name>A0A0T5NY46_9RHOB</name>
<dbReference type="InterPro" id="IPR011049">
    <property type="entry name" value="Serralysin-like_metalloprot_C"/>
</dbReference>
<evidence type="ECO:0000256" key="1">
    <source>
        <dbReference type="ARBA" id="ARBA00004241"/>
    </source>
</evidence>
<reference evidence="12 13" key="1">
    <citation type="submission" date="2015-04" db="EMBL/GenBank/DDBJ databases">
        <title>The draft genome sequence of Roseovarius sp.R12b.</title>
        <authorList>
            <person name="Li G."/>
            <person name="Lai Q."/>
            <person name="Shao Z."/>
            <person name="Yan P."/>
        </authorList>
    </citation>
    <scope>NUCLEOTIDE SEQUENCE [LARGE SCALE GENOMIC DNA]</scope>
    <source>
        <strain evidence="12 13">R12B</strain>
    </source>
</reference>
<dbReference type="InterPro" id="IPR045584">
    <property type="entry name" value="Pilin-like"/>
</dbReference>
<evidence type="ECO:0000313" key="13">
    <source>
        <dbReference type="Proteomes" id="UP000051295"/>
    </source>
</evidence>
<dbReference type="Proteomes" id="UP000051295">
    <property type="component" value="Unassembled WGS sequence"/>
</dbReference>